<keyword evidence="8" id="KW-1185">Reference proteome</keyword>
<evidence type="ECO:0000259" key="6">
    <source>
        <dbReference type="PROSITE" id="PS50950"/>
    </source>
</evidence>
<dbReference type="PANTHER" id="PTHR46600">
    <property type="entry name" value="THAP DOMAIN-CONTAINING"/>
    <property type="match status" value="1"/>
</dbReference>
<dbReference type="PANTHER" id="PTHR46600:SF11">
    <property type="entry name" value="THAP DOMAIN-CONTAINING PROTEIN 10"/>
    <property type="match status" value="1"/>
</dbReference>
<dbReference type="PROSITE" id="PS50950">
    <property type="entry name" value="ZF_THAP"/>
    <property type="match status" value="1"/>
</dbReference>
<keyword evidence="1" id="KW-0479">Metal-binding</keyword>
<dbReference type="GO" id="GO:0043565">
    <property type="term" value="F:sequence-specific DNA binding"/>
    <property type="evidence" value="ECO:0007669"/>
    <property type="project" value="InterPro"/>
</dbReference>
<dbReference type="EMBL" id="JABSTU010000007">
    <property type="protein sequence ID" value="KAH8025521.1"/>
    <property type="molecule type" value="Genomic_DNA"/>
</dbReference>
<sequence length="135" mass="15369">MCCYTQAVIGRPGATLVCSVPNDPEVRQVWVEFVRRDCSCDWTPAKRGWIRSLHFGPDCYGTGNHRYLLEFGIALPKKRHLEPEAVPTLYAASAQHRDANPASESTRKRLCFQQTIELHRYVTIFCECLSPRVTA</sequence>
<gene>
    <name evidence="7" type="ORF">HPB51_009461</name>
</gene>
<dbReference type="InterPro" id="IPR006612">
    <property type="entry name" value="THAP_Znf"/>
</dbReference>
<name>A0A9J6DU94_RHIMP</name>
<evidence type="ECO:0000256" key="5">
    <source>
        <dbReference type="PROSITE-ProRule" id="PRU00309"/>
    </source>
</evidence>
<evidence type="ECO:0000256" key="4">
    <source>
        <dbReference type="ARBA" id="ARBA00023125"/>
    </source>
</evidence>
<keyword evidence="3" id="KW-0862">Zinc</keyword>
<evidence type="ECO:0000313" key="7">
    <source>
        <dbReference type="EMBL" id="KAH8025521.1"/>
    </source>
</evidence>
<reference evidence="7" key="1">
    <citation type="journal article" date="2020" name="Cell">
        <title>Large-Scale Comparative Analyses of Tick Genomes Elucidate Their Genetic Diversity and Vector Capacities.</title>
        <authorList>
            <consortium name="Tick Genome and Microbiome Consortium (TIGMIC)"/>
            <person name="Jia N."/>
            <person name="Wang J."/>
            <person name="Shi W."/>
            <person name="Du L."/>
            <person name="Sun Y."/>
            <person name="Zhan W."/>
            <person name="Jiang J.F."/>
            <person name="Wang Q."/>
            <person name="Zhang B."/>
            <person name="Ji P."/>
            <person name="Bell-Sakyi L."/>
            <person name="Cui X.M."/>
            <person name="Yuan T.T."/>
            <person name="Jiang B.G."/>
            <person name="Yang W.F."/>
            <person name="Lam T.T."/>
            <person name="Chang Q.C."/>
            <person name="Ding S.J."/>
            <person name="Wang X.J."/>
            <person name="Zhu J.G."/>
            <person name="Ruan X.D."/>
            <person name="Zhao L."/>
            <person name="Wei J.T."/>
            <person name="Ye R.Z."/>
            <person name="Que T.C."/>
            <person name="Du C.H."/>
            <person name="Zhou Y.H."/>
            <person name="Cheng J.X."/>
            <person name="Dai P.F."/>
            <person name="Guo W.B."/>
            <person name="Han X.H."/>
            <person name="Huang E.J."/>
            <person name="Li L.F."/>
            <person name="Wei W."/>
            <person name="Gao Y.C."/>
            <person name="Liu J.Z."/>
            <person name="Shao H.Z."/>
            <person name="Wang X."/>
            <person name="Wang C.C."/>
            <person name="Yang T.C."/>
            <person name="Huo Q.B."/>
            <person name="Li W."/>
            <person name="Chen H.Y."/>
            <person name="Chen S.E."/>
            <person name="Zhou L.G."/>
            <person name="Ni X.B."/>
            <person name="Tian J.H."/>
            <person name="Sheng Y."/>
            <person name="Liu T."/>
            <person name="Pan Y.S."/>
            <person name="Xia L.Y."/>
            <person name="Li J."/>
            <person name="Zhao F."/>
            <person name="Cao W.C."/>
        </authorList>
    </citation>
    <scope>NUCLEOTIDE SEQUENCE</scope>
    <source>
        <strain evidence="7">Rmic-2018</strain>
    </source>
</reference>
<dbReference type="GO" id="GO:0008270">
    <property type="term" value="F:zinc ion binding"/>
    <property type="evidence" value="ECO:0007669"/>
    <property type="project" value="UniProtKB-KW"/>
</dbReference>
<keyword evidence="2 5" id="KW-0863">Zinc-finger</keyword>
<dbReference type="Pfam" id="PF05485">
    <property type="entry name" value="THAP"/>
    <property type="match status" value="1"/>
</dbReference>
<evidence type="ECO:0000256" key="3">
    <source>
        <dbReference type="ARBA" id="ARBA00022833"/>
    </source>
</evidence>
<accession>A0A9J6DU94</accession>
<feature type="domain" description="THAP-type" evidence="6">
    <location>
        <begin position="1"/>
        <end position="90"/>
    </location>
</feature>
<protein>
    <recommendedName>
        <fullName evidence="6">THAP-type domain-containing protein</fullName>
    </recommendedName>
</protein>
<evidence type="ECO:0000256" key="2">
    <source>
        <dbReference type="ARBA" id="ARBA00022771"/>
    </source>
</evidence>
<reference evidence="7" key="2">
    <citation type="submission" date="2021-09" db="EMBL/GenBank/DDBJ databases">
        <authorList>
            <person name="Jia N."/>
            <person name="Wang J."/>
            <person name="Shi W."/>
            <person name="Du L."/>
            <person name="Sun Y."/>
            <person name="Zhan W."/>
            <person name="Jiang J."/>
            <person name="Wang Q."/>
            <person name="Zhang B."/>
            <person name="Ji P."/>
            <person name="Sakyi L.B."/>
            <person name="Cui X."/>
            <person name="Yuan T."/>
            <person name="Jiang B."/>
            <person name="Yang W."/>
            <person name="Lam T.T.-Y."/>
            <person name="Chang Q."/>
            <person name="Ding S."/>
            <person name="Wang X."/>
            <person name="Zhu J."/>
            <person name="Ruan X."/>
            <person name="Zhao L."/>
            <person name="Wei J."/>
            <person name="Que T."/>
            <person name="Du C."/>
            <person name="Cheng J."/>
            <person name="Dai P."/>
            <person name="Han X."/>
            <person name="Huang E."/>
            <person name="Gao Y."/>
            <person name="Liu J."/>
            <person name="Shao H."/>
            <person name="Ye R."/>
            <person name="Li L."/>
            <person name="Wei W."/>
            <person name="Wang X."/>
            <person name="Wang C."/>
            <person name="Huo Q."/>
            <person name="Li W."/>
            <person name="Guo W."/>
            <person name="Chen H."/>
            <person name="Chen S."/>
            <person name="Zhou L."/>
            <person name="Zhou L."/>
            <person name="Ni X."/>
            <person name="Tian J."/>
            <person name="Zhou Y."/>
            <person name="Sheng Y."/>
            <person name="Liu T."/>
            <person name="Pan Y."/>
            <person name="Xia L."/>
            <person name="Li J."/>
            <person name="Zhao F."/>
            <person name="Cao W."/>
        </authorList>
    </citation>
    <scope>NUCLEOTIDE SEQUENCE</scope>
    <source>
        <strain evidence="7">Rmic-2018</strain>
        <tissue evidence="7">Larvae</tissue>
    </source>
</reference>
<dbReference type="VEuPathDB" id="VectorBase:LOC119175917"/>
<organism evidence="7 8">
    <name type="scientific">Rhipicephalus microplus</name>
    <name type="common">Cattle tick</name>
    <name type="synonym">Boophilus microplus</name>
    <dbReference type="NCBI Taxonomy" id="6941"/>
    <lineage>
        <taxon>Eukaryota</taxon>
        <taxon>Metazoa</taxon>
        <taxon>Ecdysozoa</taxon>
        <taxon>Arthropoda</taxon>
        <taxon>Chelicerata</taxon>
        <taxon>Arachnida</taxon>
        <taxon>Acari</taxon>
        <taxon>Parasitiformes</taxon>
        <taxon>Ixodida</taxon>
        <taxon>Ixodoidea</taxon>
        <taxon>Ixodidae</taxon>
        <taxon>Rhipicephalinae</taxon>
        <taxon>Rhipicephalus</taxon>
        <taxon>Boophilus</taxon>
    </lineage>
</organism>
<proteinExistence type="predicted"/>
<comment type="caution">
    <text evidence="7">The sequence shown here is derived from an EMBL/GenBank/DDBJ whole genome shotgun (WGS) entry which is preliminary data.</text>
</comment>
<dbReference type="InterPro" id="IPR026516">
    <property type="entry name" value="THAP1/10"/>
</dbReference>
<keyword evidence="4 5" id="KW-0238">DNA-binding</keyword>
<evidence type="ECO:0000313" key="8">
    <source>
        <dbReference type="Proteomes" id="UP000821866"/>
    </source>
</evidence>
<dbReference type="Proteomes" id="UP000821866">
    <property type="component" value="Unassembled WGS sequence"/>
</dbReference>
<dbReference type="SUPFAM" id="SSF57716">
    <property type="entry name" value="Glucocorticoid receptor-like (DNA-binding domain)"/>
    <property type="match status" value="1"/>
</dbReference>
<evidence type="ECO:0000256" key="1">
    <source>
        <dbReference type="ARBA" id="ARBA00022723"/>
    </source>
</evidence>
<dbReference type="AlphaFoldDB" id="A0A9J6DU94"/>